<evidence type="ECO:0000313" key="4">
    <source>
        <dbReference type="Proteomes" id="UP000824208"/>
    </source>
</evidence>
<dbReference type="Proteomes" id="UP000824208">
    <property type="component" value="Unassembled WGS sequence"/>
</dbReference>
<name>A0A9D2S5J5_9FIRM</name>
<dbReference type="CDD" id="cd03413">
    <property type="entry name" value="CbiK_C"/>
    <property type="match status" value="1"/>
</dbReference>
<feature type="active site" description="Proton acceptor" evidence="1">
    <location>
        <position position="145"/>
    </location>
</feature>
<reference evidence="3" key="1">
    <citation type="journal article" date="2021" name="PeerJ">
        <title>Extensive microbial diversity within the chicken gut microbiome revealed by metagenomics and culture.</title>
        <authorList>
            <person name="Gilroy R."/>
            <person name="Ravi A."/>
            <person name="Getino M."/>
            <person name="Pursley I."/>
            <person name="Horton D.L."/>
            <person name="Alikhan N.F."/>
            <person name="Baker D."/>
            <person name="Gharbi K."/>
            <person name="Hall N."/>
            <person name="Watson M."/>
            <person name="Adriaenssens E.M."/>
            <person name="Foster-Nyarko E."/>
            <person name="Jarju S."/>
            <person name="Secka A."/>
            <person name="Antonio M."/>
            <person name="Oren A."/>
            <person name="Chaudhuri R.R."/>
            <person name="La Ragione R."/>
            <person name="Hildebrand F."/>
            <person name="Pallen M.J."/>
        </authorList>
    </citation>
    <scope>NUCLEOTIDE SEQUENCE</scope>
    <source>
        <strain evidence="3">CHK189-11263</strain>
    </source>
</reference>
<dbReference type="Pfam" id="PF06180">
    <property type="entry name" value="CbiK"/>
    <property type="match status" value="1"/>
</dbReference>
<reference evidence="3" key="2">
    <citation type="submission" date="2021-04" db="EMBL/GenBank/DDBJ databases">
        <authorList>
            <person name="Gilroy R."/>
        </authorList>
    </citation>
    <scope>NUCLEOTIDE SEQUENCE</scope>
    <source>
        <strain evidence="3">CHK189-11263</strain>
    </source>
</reference>
<dbReference type="CDD" id="cd03412">
    <property type="entry name" value="CbiK_N"/>
    <property type="match status" value="1"/>
</dbReference>
<keyword evidence="2" id="KW-0170">Cobalt</keyword>
<protein>
    <submittedName>
        <fullName evidence="3">Sirohydrochlorin cobaltochelatase</fullName>
    </submittedName>
</protein>
<keyword evidence="2" id="KW-0479">Metal-binding</keyword>
<dbReference type="InterPro" id="IPR010388">
    <property type="entry name" value="Anaerobic_Co-chelatase"/>
</dbReference>
<dbReference type="GO" id="GO:0019251">
    <property type="term" value="P:anaerobic cobalamin biosynthetic process"/>
    <property type="evidence" value="ECO:0007669"/>
    <property type="project" value="InterPro"/>
</dbReference>
<dbReference type="GO" id="GO:0046872">
    <property type="term" value="F:metal ion binding"/>
    <property type="evidence" value="ECO:0007669"/>
    <property type="project" value="UniProtKB-KW"/>
</dbReference>
<accession>A0A9D2S5J5</accession>
<evidence type="ECO:0000256" key="2">
    <source>
        <dbReference type="PIRSR" id="PIRSR033579-3"/>
    </source>
</evidence>
<gene>
    <name evidence="3" type="ORF">H9714_05000</name>
</gene>
<evidence type="ECO:0000256" key="1">
    <source>
        <dbReference type="PIRSR" id="PIRSR033579-1"/>
    </source>
</evidence>
<dbReference type="AlphaFoldDB" id="A0A9D2S5J5"/>
<evidence type="ECO:0000313" key="3">
    <source>
        <dbReference type="EMBL" id="HJB56894.1"/>
    </source>
</evidence>
<sequence>MKKALLAVSFGTSYRETLEKTIARIEADLAAALPERTLFRAFTSGMILRKLERWDGLHIDDVPQALARLAAEGYEDVLIQPTHILNGDEYDKLCAQAAPWGEKFARLAVGRPLLTAAEDYRAAADALMEALPAPAADEALVFMGHGSEHFANAAYALLEYTLHDRGWKRCFLGTVEGYPALEEVFRRLAEHPEIRRVRLQPFMVVAGDHATNDMAGAEEDSWRSRLERAGYPVECVVRGLGEYPAFRALFAAHARAAEVK</sequence>
<feature type="binding site" evidence="2">
    <location>
        <position position="145"/>
    </location>
    <ligand>
        <name>Co(2+)</name>
        <dbReference type="ChEBI" id="CHEBI:48828"/>
    </ligand>
</feature>
<comment type="caution">
    <text evidence="3">The sequence shown here is derived from an EMBL/GenBank/DDBJ whole genome shotgun (WGS) entry which is preliminary data.</text>
</comment>
<proteinExistence type="predicted"/>
<feature type="binding site" evidence="2">
    <location>
        <position position="209"/>
    </location>
    <ligand>
        <name>Co(2+)</name>
        <dbReference type="ChEBI" id="CHEBI:48828"/>
    </ligand>
</feature>
<feature type="binding site" evidence="2">
    <location>
        <position position="176"/>
    </location>
    <ligand>
        <name>Co(2+)</name>
        <dbReference type="ChEBI" id="CHEBI:48828"/>
    </ligand>
</feature>
<dbReference type="Gene3D" id="3.40.50.1400">
    <property type="match status" value="2"/>
</dbReference>
<organism evidence="3 4">
    <name type="scientific">Candidatus Flavonifractor intestinipullorum</name>
    <dbReference type="NCBI Taxonomy" id="2838587"/>
    <lineage>
        <taxon>Bacteria</taxon>
        <taxon>Bacillati</taxon>
        <taxon>Bacillota</taxon>
        <taxon>Clostridia</taxon>
        <taxon>Eubacteriales</taxon>
        <taxon>Oscillospiraceae</taxon>
        <taxon>Flavonifractor</taxon>
    </lineage>
</organism>
<dbReference type="SUPFAM" id="SSF53800">
    <property type="entry name" value="Chelatase"/>
    <property type="match status" value="1"/>
</dbReference>
<dbReference type="PIRSF" id="PIRSF033579">
    <property type="entry name" value="Anaer_Co_chel"/>
    <property type="match status" value="1"/>
</dbReference>
<dbReference type="EMBL" id="DWYC01000049">
    <property type="protein sequence ID" value="HJB56894.1"/>
    <property type="molecule type" value="Genomic_DNA"/>
</dbReference>
<dbReference type="GO" id="GO:0016852">
    <property type="term" value="F:sirohydrochlorin cobaltochelatase activity"/>
    <property type="evidence" value="ECO:0007669"/>
    <property type="project" value="InterPro"/>
</dbReference>